<sequence length="883" mass="100040">MDFSSSKISPKDSSPVTLTLDCVPLASQEHIIVGELLKIFCGGESDLIRFRDGPDRFGRRDFFLSPSIDPVHMDFAKKCLPMASNFSAVTRFIEDSQRLSSGRVNQALVSTMSEMLTDYLVFVESLHAKYRSRKLHSHELWFQIQSSYDTMVLLSDVTHELVNAKARGGQTCSLLHGLKGKFIGLSSTGERICHQLLEQCSVPFMESVVQWIFNGVIYDPFDEFMIVENPKWKKKNYSDGYWEMMYQLRPNFVPNFLEDVQYYILNAGKYLNVIRECISSENRMNLAPIENLTYSDERGYIDVIKKAYMHSSRNLLDYFLKDHNLLDKITTAKRHFLLQQGDFVVQVLDTCDDELSKQVEDVEPSTLAALVEMAMKSSKTDCFTEKFTSSLKPIDLMSQVKKILVYFIPGKFRDGDDSTLSEHMCSLTGYESFALGMKCDWPLSLVFNTKVQSVYQMLFRHLFYCKYVERVLNNSWVNMAKRNLSDFQQRTYDAAIGLRSRMQFFVINMGDYMTAEAIEPTWEEFVKIVPLCESIDDLMKCHWDFLQKCTLHCLLTNLELLSTLRHLLGLCIELGSFLSEIAAIKKVSSYPKFAERITQLEKQFNECLCLFLVQVDSSFQKASTVNAEKLLNLFNRQNPQNYYSNMLQEIKRGASWATASDEGEVGTGRSVLVTCVQNQLGLQLALRLAGAGFRVFAGLRDGNLECDAARVIKAKLKAVEAAGGGRQGAVILIPLDVTREDSLHEGVDHIRRHLPAGQNDHHGAHKRRALATVGMGETGNNVVSYVPNNTLYFDAVYLARKDGAGSELVGSQQFLFGEVFTYGHVTAQRPRQMSGRLSEPQIRFLISVLSLGNESKKASDSSSKKAYPAYSASKDQHFNNKIE</sequence>
<dbReference type="GO" id="GO:0051321">
    <property type="term" value="P:meiotic cell cycle"/>
    <property type="evidence" value="ECO:0007669"/>
    <property type="project" value="TreeGrafter"/>
</dbReference>
<comment type="similarity">
    <text evidence="1 5">Belongs to the TUBGCP family.</text>
</comment>
<dbReference type="InterPro" id="IPR040457">
    <property type="entry name" value="GCP_C"/>
</dbReference>
<feature type="region of interest" description="Disordered" evidence="6">
    <location>
        <begin position="855"/>
        <end position="883"/>
    </location>
</feature>
<keyword evidence="2 5" id="KW-0963">Cytoplasm</keyword>
<feature type="domain" description="Gamma tubulin complex component C-terminal" evidence="7">
    <location>
        <begin position="325"/>
        <end position="643"/>
    </location>
</feature>
<evidence type="ECO:0000256" key="1">
    <source>
        <dbReference type="ARBA" id="ARBA00010337"/>
    </source>
</evidence>
<dbReference type="GO" id="GO:0005874">
    <property type="term" value="C:microtubule"/>
    <property type="evidence" value="ECO:0007669"/>
    <property type="project" value="UniProtKB-KW"/>
</dbReference>
<dbReference type="GO" id="GO:0051225">
    <property type="term" value="P:spindle assembly"/>
    <property type="evidence" value="ECO:0007669"/>
    <property type="project" value="TreeGrafter"/>
</dbReference>
<feature type="non-terminal residue" evidence="9">
    <location>
        <position position="883"/>
    </location>
</feature>
<dbReference type="Pfam" id="PF17681">
    <property type="entry name" value="GCP_N_terminal"/>
    <property type="match status" value="1"/>
</dbReference>
<dbReference type="GO" id="GO:0000922">
    <property type="term" value="C:spindle pole"/>
    <property type="evidence" value="ECO:0007669"/>
    <property type="project" value="InterPro"/>
</dbReference>
<dbReference type="EMBL" id="CADCXU010016608">
    <property type="protein sequence ID" value="CAB0005797.1"/>
    <property type="molecule type" value="Genomic_DNA"/>
</dbReference>
<organism evidence="9 10">
    <name type="scientific">Nesidiocoris tenuis</name>
    <dbReference type="NCBI Taxonomy" id="355587"/>
    <lineage>
        <taxon>Eukaryota</taxon>
        <taxon>Metazoa</taxon>
        <taxon>Ecdysozoa</taxon>
        <taxon>Arthropoda</taxon>
        <taxon>Hexapoda</taxon>
        <taxon>Insecta</taxon>
        <taxon>Pterygota</taxon>
        <taxon>Neoptera</taxon>
        <taxon>Paraneoptera</taxon>
        <taxon>Hemiptera</taxon>
        <taxon>Heteroptera</taxon>
        <taxon>Panheteroptera</taxon>
        <taxon>Cimicomorpha</taxon>
        <taxon>Miridae</taxon>
        <taxon>Dicyphina</taxon>
        <taxon>Nesidiocoris</taxon>
    </lineage>
</organism>
<comment type="subcellular location">
    <subcellularLocation>
        <location evidence="5">Cytoplasm</location>
        <location evidence="5">Cytoskeleton</location>
        <location evidence="5">Microtubule organizing center</location>
    </subcellularLocation>
</comment>
<dbReference type="Gene3D" id="1.20.120.1900">
    <property type="entry name" value="Gamma-tubulin complex, C-terminal domain"/>
    <property type="match status" value="1"/>
</dbReference>
<dbReference type="PANTHER" id="PTHR19302:SF13">
    <property type="entry name" value="GAMMA-TUBULIN COMPLEX COMPONENT 2"/>
    <property type="match status" value="1"/>
</dbReference>
<evidence type="ECO:0000256" key="6">
    <source>
        <dbReference type="SAM" id="MobiDB-lite"/>
    </source>
</evidence>
<evidence type="ECO:0000259" key="8">
    <source>
        <dbReference type="Pfam" id="PF17681"/>
    </source>
</evidence>
<feature type="compositionally biased region" description="Basic and acidic residues" evidence="6">
    <location>
        <begin position="874"/>
        <end position="883"/>
    </location>
</feature>
<dbReference type="GO" id="GO:0051011">
    <property type="term" value="F:microtubule minus-end binding"/>
    <property type="evidence" value="ECO:0007669"/>
    <property type="project" value="TreeGrafter"/>
</dbReference>
<evidence type="ECO:0000313" key="9">
    <source>
        <dbReference type="EMBL" id="CAB0005797.1"/>
    </source>
</evidence>
<dbReference type="InterPro" id="IPR042241">
    <property type="entry name" value="GCP_C_sf"/>
</dbReference>
<dbReference type="PANTHER" id="PTHR19302">
    <property type="entry name" value="GAMMA TUBULIN COMPLEX PROTEIN"/>
    <property type="match status" value="1"/>
</dbReference>
<dbReference type="Gene3D" id="3.40.50.720">
    <property type="entry name" value="NAD(P)-binding Rossmann-like Domain"/>
    <property type="match status" value="1"/>
</dbReference>
<proteinExistence type="inferred from homology"/>
<evidence type="ECO:0000256" key="3">
    <source>
        <dbReference type="ARBA" id="ARBA00022701"/>
    </source>
</evidence>
<dbReference type="InterPro" id="IPR036291">
    <property type="entry name" value="NAD(P)-bd_dom_sf"/>
</dbReference>
<evidence type="ECO:0000256" key="4">
    <source>
        <dbReference type="ARBA" id="ARBA00023212"/>
    </source>
</evidence>
<feature type="compositionally biased region" description="Low complexity" evidence="6">
    <location>
        <begin position="864"/>
        <end position="873"/>
    </location>
</feature>
<name>A0A6H5GNZ3_9HEMI</name>
<dbReference type="GO" id="GO:0000278">
    <property type="term" value="P:mitotic cell cycle"/>
    <property type="evidence" value="ECO:0007669"/>
    <property type="project" value="TreeGrafter"/>
</dbReference>
<dbReference type="AlphaFoldDB" id="A0A6H5GNZ3"/>
<gene>
    <name evidence="9" type="ORF">NTEN_LOCUS11274</name>
</gene>
<keyword evidence="10" id="KW-1185">Reference proteome</keyword>
<keyword evidence="4 5" id="KW-0206">Cytoskeleton</keyword>
<dbReference type="GO" id="GO:0031122">
    <property type="term" value="P:cytoplasmic microtubule organization"/>
    <property type="evidence" value="ECO:0007669"/>
    <property type="project" value="TreeGrafter"/>
</dbReference>
<dbReference type="OrthoDB" id="129121at2759"/>
<dbReference type="InterPro" id="IPR007259">
    <property type="entry name" value="GCP"/>
</dbReference>
<reference evidence="9 10" key="1">
    <citation type="submission" date="2020-02" db="EMBL/GenBank/DDBJ databases">
        <authorList>
            <person name="Ferguson B K."/>
        </authorList>
    </citation>
    <scope>NUCLEOTIDE SEQUENCE [LARGE SCALE GENOMIC DNA]</scope>
</reference>
<accession>A0A6H5GNZ3</accession>
<feature type="domain" description="Gamma tubulin complex component protein N-terminal" evidence="8">
    <location>
        <begin position="35"/>
        <end position="321"/>
    </location>
</feature>
<dbReference type="Proteomes" id="UP000479000">
    <property type="component" value="Unassembled WGS sequence"/>
</dbReference>
<evidence type="ECO:0000256" key="2">
    <source>
        <dbReference type="ARBA" id="ARBA00022490"/>
    </source>
</evidence>
<dbReference type="GO" id="GO:0007020">
    <property type="term" value="P:microtubule nucleation"/>
    <property type="evidence" value="ECO:0007669"/>
    <property type="project" value="InterPro"/>
</dbReference>
<dbReference type="Pfam" id="PF04130">
    <property type="entry name" value="GCP_C_terminal"/>
    <property type="match status" value="1"/>
</dbReference>
<evidence type="ECO:0000259" key="7">
    <source>
        <dbReference type="Pfam" id="PF04130"/>
    </source>
</evidence>
<evidence type="ECO:0000256" key="5">
    <source>
        <dbReference type="RuleBase" id="RU363050"/>
    </source>
</evidence>
<keyword evidence="3 5" id="KW-0493">Microtubule</keyword>
<dbReference type="InterPro" id="IPR041470">
    <property type="entry name" value="GCP_N"/>
</dbReference>
<protein>
    <recommendedName>
        <fullName evidence="5">Gamma-tubulin complex component</fullName>
    </recommendedName>
</protein>
<dbReference type="SUPFAM" id="SSF51735">
    <property type="entry name" value="NAD(P)-binding Rossmann-fold domains"/>
    <property type="match status" value="1"/>
</dbReference>
<dbReference type="GO" id="GO:0043015">
    <property type="term" value="F:gamma-tubulin binding"/>
    <property type="evidence" value="ECO:0007669"/>
    <property type="project" value="InterPro"/>
</dbReference>
<evidence type="ECO:0000313" key="10">
    <source>
        <dbReference type="Proteomes" id="UP000479000"/>
    </source>
</evidence>
<dbReference type="GO" id="GO:0000930">
    <property type="term" value="C:gamma-tubulin complex"/>
    <property type="evidence" value="ECO:0007669"/>
    <property type="project" value="TreeGrafter"/>
</dbReference>